<accession>A0A183GGT9</accession>
<dbReference type="EMBL" id="UZAH01033283">
    <property type="protein sequence ID" value="VDP27657.1"/>
    <property type="molecule type" value="Genomic_DNA"/>
</dbReference>
<evidence type="ECO:0000313" key="3">
    <source>
        <dbReference type="Proteomes" id="UP000050761"/>
    </source>
</evidence>
<organism evidence="3 4">
    <name type="scientific">Heligmosomoides polygyrus</name>
    <name type="common">Parasitic roundworm</name>
    <dbReference type="NCBI Taxonomy" id="6339"/>
    <lineage>
        <taxon>Eukaryota</taxon>
        <taxon>Metazoa</taxon>
        <taxon>Ecdysozoa</taxon>
        <taxon>Nematoda</taxon>
        <taxon>Chromadorea</taxon>
        <taxon>Rhabditida</taxon>
        <taxon>Rhabditina</taxon>
        <taxon>Rhabditomorpha</taxon>
        <taxon>Strongyloidea</taxon>
        <taxon>Heligmosomidae</taxon>
        <taxon>Heligmosomoides</taxon>
    </lineage>
</organism>
<accession>A0A3P8BK11</accession>
<reference evidence="2 3" key="1">
    <citation type="submission" date="2018-11" db="EMBL/GenBank/DDBJ databases">
        <authorList>
            <consortium name="Pathogen Informatics"/>
        </authorList>
    </citation>
    <scope>NUCLEOTIDE SEQUENCE [LARGE SCALE GENOMIC DNA]</scope>
</reference>
<keyword evidence="3" id="KW-1185">Reference proteome</keyword>
<dbReference type="WBParaSite" id="HPBE_0002172701-mRNA-1">
    <property type="protein sequence ID" value="HPBE_0002172701-mRNA-1"/>
    <property type="gene ID" value="HPBE_0002172701"/>
</dbReference>
<sequence length="104" mass="12017">MQRPSPHTQHTTILNTSPLVAESSSTEHRHSSPNPRQQNIATRRRILVARTSLLVADSSTPEHGTDIDYELRGRKYDIFLQPVKYSDKRYFSTSYDQPTNRHII</sequence>
<reference evidence="4" key="2">
    <citation type="submission" date="2019-09" db="UniProtKB">
        <authorList>
            <consortium name="WormBaseParasite"/>
        </authorList>
    </citation>
    <scope>IDENTIFICATION</scope>
</reference>
<feature type="compositionally biased region" description="Polar residues" evidence="1">
    <location>
        <begin position="1"/>
        <end position="24"/>
    </location>
</feature>
<dbReference type="AlphaFoldDB" id="A0A183GGT9"/>
<protein>
    <submittedName>
        <fullName evidence="2 4">Uncharacterized protein</fullName>
    </submittedName>
</protein>
<evidence type="ECO:0000313" key="2">
    <source>
        <dbReference type="EMBL" id="VDP27657.1"/>
    </source>
</evidence>
<feature type="region of interest" description="Disordered" evidence="1">
    <location>
        <begin position="1"/>
        <end position="43"/>
    </location>
</feature>
<gene>
    <name evidence="2" type="ORF">HPBE_LOCUS21726</name>
</gene>
<evidence type="ECO:0000256" key="1">
    <source>
        <dbReference type="SAM" id="MobiDB-lite"/>
    </source>
</evidence>
<evidence type="ECO:0000313" key="4">
    <source>
        <dbReference type="WBParaSite" id="HPBE_0002172701-mRNA-1"/>
    </source>
</evidence>
<dbReference type="Proteomes" id="UP000050761">
    <property type="component" value="Unassembled WGS sequence"/>
</dbReference>
<feature type="compositionally biased region" description="Polar residues" evidence="1">
    <location>
        <begin position="32"/>
        <end position="41"/>
    </location>
</feature>
<proteinExistence type="predicted"/>
<name>A0A183GGT9_HELPZ</name>